<keyword evidence="2" id="KW-1185">Reference proteome</keyword>
<name>S9VWV3_SCHCR</name>
<organism evidence="1 2">
    <name type="scientific">Schizosaccharomyces cryophilus (strain OY26 / ATCC MYA-4695 / CBS 11777 / NBRC 106824 / NRRL Y48691)</name>
    <name type="common">Fission yeast</name>
    <dbReference type="NCBI Taxonomy" id="653667"/>
    <lineage>
        <taxon>Eukaryota</taxon>
        <taxon>Fungi</taxon>
        <taxon>Dikarya</taxon>
        <taxon>Ascomycota</taxon>
        <taxon>Taphrinomycotina</taxon>
        <taxon>Schizosaccharomycetes</taxon>
        <taxon>Schizosaccharomycetales</taxon>
        <taxon>Schizosaccharomycetaceae</taxon>
        <taxon>Schizosaccharomyces</taxon>
    </lineage>
</organism>
<dbReference type="EMBL" id="KE546992">
    <property type="protein sequence ID" value="EPY50724.1"/>
    <property type="molecule type" value="Genomic_DNA"/>
</dbReference>
<reference evidence="1 2" key="1">
    <citation type="journal article" date="2011" name="Science">
        <title>Comparative functional genomics of the fission yeasts.</title>
        <authorList>
            <person name="Rhind N."/>
            <person name="Chen Z."/>
            <person name="Yassour M."/>
            <person name="Thompson D.A."/>
            <person name="Haas B.J."/>
            <person name="Habib N."/>
            <person name="Wapinski I."/>
            <person name="Roy S."/>
            <person name="Lin M.F."/>
            <person name="Heiman D.I."/>
            <person name="Young S.K."/>
            <person name="Furuya K."/>
            <person name="Guo Y."/>
            <person name="Pidoux A."/>
            <person name="Chen H.M."/>
            <person name="Robbertse B."/>
            <person name="Goldberg J.M."/>
            <person name="Aoki K."/>
            <person name="Bayne E.H."/>
            <person name="Berlin A.M."/>
            <person name="Desjardins C.A."/>
            <person name="Dobbs E."/>
            <person name="Dukaj L."/>
            <person name="Fan L."/>
            <person name="FitzGerald M.G."/>
            <person name="French C."/>
            <person name="Gujja S."/>
            <person name="Hansen K."/>
            <person name="Keifenheim D."/>
            <person name="Levin J.Z."/>
            <person name="Mosher R.A."/>
            <person name="Mueller C.A."/>
            <person name="Pfiffner J."/>
            <person name="Priest M."/>
            <person name="Russ C."/>
            <person name="Smialowska A."/>
            <person name="Swoboda P."/>
            <person name="Sykes S.M."/>
            <person name="Vaughn M."/>
            <person name="Vengrova S."/>
            <person name="Yoder R."/>
            <person name="Zeng Q."/>
            <person name="Allshire R."/>
            <person name="Baulcombe D."/>
            <person name="Birren B.W."/>
            <person name="Brown W."/>
            <person name="Ekwall K."/>
            <person name="Kellis M."/>
            <person name="Leatherwood J."/>
            <person name="Levin H."/>
            <person name="Margalit H."/>
            <person name="Martienssen R."/>
            <person name="Nieduszynski C.A."/>
            <person name="Spatafora J.W."/>
            <person name="Friedman N."/>
            <person name="Dalgaard J.Z."/>
            <person name="Baumann P."/>
            <person name="Niki H."/>
            <person name="Regev A."/>
            <person name="Nusbaum C."/>
        </authorList>
    </citation>
    <scope>NUCLEOTIDE SEQUENCE [LARGE SCALE GENOMIC DNA]</scope>
    <source>
        <strain evidence="2">OY26 / ATCC MYA-4695 / CBS 11777 / NBRC 106824 / NRRL Y48691</strain>
    </source>
</reference>
<evidence type="ECO:0000313" key="1">
    <source>
        <dbReference type="EMBL" id="EPY50724.1"/>
    </source>
</evidence>
<evidence type="ECO:0000313" key="2">
    <source>
        <dbReference type="Proteomes" id="UP000015464"/>
    </source>
</evidence>
<dbReference type="GeneID" id="25035067"/>
<dbReference type="AlphaFoldDB" id="S9VWV3"/>
<dbReference type="OrthoDB" id="5317140at2759"/>
<sequence>MNSNRREELACLGIFPLSDRSQLEGVLTPILQLRVKFLLPLSRFHEALVLNKEFNEVEGKELSGFLKHFRPQTAKFVRNEHPDEGTVSYIFEADKYEFEVYYFKNDHSLKFNGMYDIEEKRKQKQQEQTVQRLIKNEQQDEKTVSPTRLEEKAYWDRYDVDQPLENEIDSGSRTLPERRRHPNFDRLGLDNLIVEQTASLWKVCRHNGMSIDEFLHFIRIGLEPFPRNSNHALSFFGR</sequence>
<dbReference type="OMA" id="LEEKAYW"/>
<gene>
    <name evidence="1" type="ORF">SPOG_00735</name>
</gene>
<dbReference type="HOGENOM" id="CLU_1166426_0_0_1"/>
<accession>S9VWV3</accession>
<proteinExistence type="predicted"/>
<protein>
    <submittedName>
        <fullName evidence="1">Uncharacterized protein</fullName>
    </submittedName>
</protein>
<dbReference type="RefSeq" id="XP_013024366.1">
    <property type="nucleotide sequence ID" value="XM_013168912.1"/>
</dbReference>
<dbReference type="Proteomes" id="UP000015464">
    <property type="component" value="Unassembled WGS sequence"/>
</dbReference>